<dbReference type="Gramene" id="ERN17680">
    <property type="protein sequence ID" value="ERN17680"/>
    <property type="gene ID" value="AMTR_s00059p00201190"/>
</dbReference>
<proteinExistence type="predicted"/>
<evidence type="ECO:0000256" key="3">
    <source>
        <dbReference type="ARBA" id="ARBA00023002"/>
    </source>
</evidence>
<keyword evidence="1" id="KW-0349">Heme</keyword>
<dbReference type="InterPro" id="IPR036396">
    <property type="entry name" value="Cyt_P450_sf"/>
</dbReference>
<dbReference type="SUPFAM" id="SSF48264">
    <property type="entry name" value="Cytochrome P450"/>
    <property type="match status" value="1"/>
</dbReference>
<evidence type="ECO:0000256" key="2">
    <source>
        <dbReference type="ARBA" id="ARBA00022723"/>
    </source>
</evidence>
<dbReference type="GO" id="GO:0020037">
    <property type="term" value="F:heme binding"/>
    <property type="evidence" value="ECO:0007669"/>
    <property type="project" value="InterPro"/>
</dbReference>
<dbReference type="GO" id="GO:0004497">
    <property type="term" value="F:monooxygenase activity"/>
    <property type="evidence" value="ECO:0007669"/>
    <property type="project" value="InterPro"/>
</dbReference>
<dbReference type="InterPro" id="IPR001128">
    <property type="entry name" value="Cyt_P450"/>
</dbReference>
<dbReference type="Proteomes" id="UP000017836">
    <property type="component" value="Unassembled WGS sequence"/>
</dbReference>
<keyword evidence="3" id="KW-0560">Oxidoreductase</keyword>
<name>U5D623_AMBTC</name>
<keyword evidence="4" id="KW-0408">Iron</keyword>
<dbReference type="GO" id="GO:0016705">
    <property type="term" value="F:oxidoreductase activity, acting on paired donors, with incorporation or reduction of molecular oxygen"/>
    <property type="evidence" value="ECO:0007669"/>
    <property type="project" value="InterPro"/>
</dbReference>
<reference evidence="6" key="1">
    <citation type="journal article" date="2013" name="Science">
        <title>The Amborella genome and the evolution of flowering plants.</title>
        <authorList>
            <consortium name="Amborella Genome Project"/>
        </authorList>
    </citation>
    <scope>NUCLEOTIDE SEQUENCE [LARGE SCALE GENOMIC DNA]</scope>
</reference>
<protein>
    <submittedName>
        <fullName evidence="5">Uncharacterized protein</fullName>
    </submittedName>
</protein>
<sequence>MKKTGKSDKVPEPSGTWPVLEHLPLLAKSRPPWRAFAYLANKYGPAFSIRTGSKQSLVVSSCELAKKSFTKNDKNFASRLLTTATKLLAYDYAVFVISPYGRVSELDACRDEAVSEVGEGTGLPLREYVFARCVPFPGVAGSDQGHEKGLERSGFIIGIMGR</sequence>
<dbReference type="PANTHER" id="PTHR47947">
    <property type="entry name" value="CYTOCHROME P450 82C3-RELATED"/>
    <property type="match status" value="1"/>
</dbReference>
<keyword evidence="2" id="KW-0479">Metal-binding</keyword>
<evidence type="ECO:0000256" key="1">
    <source>
        <dbReference type="ARBA" id="ARBA00022617"/>
    </source>
</evidence>
<dbReference type="Gene3D" id="1.10.630.10">
    <property type="entry name" value="Cytochrome P450"/>
    <property type="match status" value="1"/>
</dbReference>
<dbReference type="EMBL" id="KI392312">
    <property type="protein sequence ID" value="ERN17680.1"/>
    <property type="molecule type" value="Genomic_DNA"/>
</dbReference>
<evidence type="ECO:0000313" key="5">
    <source>
        <dbReference type="EMBL" id="ERN17680.1"/>
    </source>
</evidence>
<keyword evidence="6" id="KW-1185">Reference proteome</keyword>
<dbReference type="eggNOG" id="KOG0156">
    <property type="taxonomic scope" value="Eukaryota"/>
</dbReference>
<accession>U5D623</accession>
<dbReference type="InterPro" id="IPR050651">
    <property type="entry name" value="Plant_Cytochrome_P450_Monoox"/>
</dbReference>
<organism evidence="5 6">
    <name type="scientific">Amborella trichopoda</name>
    <dbReference type="NCBI Taxonomy" id="13333"/>
    <lineage>
        <taxon>Eukaryota</taxon>
        <taxon>Viridiplantae</taxon>
        <taxon>Streptophyta</taxon>
        <taxon>Embryophyta</taxon>
        <taxon>Tracheophyta</taxon>
        <taxon>Spermatophyta</taxon>
        <taxon>Magnoliopsida</taxon>
        <taxon>Amborellales</taxon>
        <taxon>Amborellaceae</taxon>
        <taxon>Amborella</taxon>
    </lineage>
</organism>
<gene>
    <name evidence="5" type="ORF">AMTR_s00059p00201190</name>
</gene>
<dbReference type="GO" id="GO:0005506">
    <property type="term" value="F:iron ion binding"/>
    <property type="evidence" value="ECO:0007669"/>
    <property type="project" value="InterPro"/>
</dbReference>
<dbReference type="HOGENOM" id="CLU_1637691_0_0_1"/>
<evidence type="ECO:0000313" key="6">
    <source>
        <dbReference type="Proteomes" id="UP000017836"/>
    </source>
</evidence>
<evidence type="ECO:0000256" key="4">
    <source>
        <dbReference type="ARBA" id="ARBA00023004"/>
    </source>
</evidence>
<dbReference type="AlphaFoldDB" id="U5D623"/>
<dbReference type="Pfam" id="PF00067">
    <property type="entry name" value="p450"/>
    <property type="match status" value="1"/>
</dbReference>